<dbReference type="SUPFAM" id="SSF56281">
    <property type="entry name" value="Metallo-hydrolase/oxidoreductase"/>
    <property type="match status" value="1"/>
</dbReference>
<accession>F0NXX3</accession>
<reference evidence="2 3" key="1">
    <citation type="journal article" date="2011" name="Stand. Genomic Sci.">
        <title>Complete genome sequence of Weeksella virosa type strain (9751).</title>
        <authorList>
            <person name="Lang E."/>
            <person name="Teshima H."/>
            <person name="Lucas S."/>
            <person name="Lapidus A."/>
            <person name="Hammon N."/>
            <person name="Deshpande S."/>
            <person name="Nolan M."/>
            <person name="Cheng J.F."/>
            <person name="Pitluck S."/>
            <person name="Liolios K."/>
            <person name="Pagani I."/>
            <person name="Mikhailova N."/>
            <person name="Ivanova N."/>
            <person name="Mavromatis K."/>
            <person name="Pati A."/>
            <person name="Tapia R."/>
            <person name="Han C."/>
            <person name="Goodwin L."/>
            <person name="Chen A."/>
            <person name="Palaniappan K."/>
            <person name="Land M."/>
            <person name="Hauser L."/>
            <person name="Chang Y.J."/>
            <person name="Jeffries C.D."/>
            <person name="Brambilla E.M."/>
            <person name="Kopitz M."/>
            <person name="Rohde M."/>
            <person name="Goker M."/>
            <person name="Tindall B.J."/>
            <person name="Detter J.C."/>
            <person name="Woyke T."/>
            <person name="Bristow J."/>
            <person name="Eisen J.A."/>
            <person name="Markowitz V."/>
            <person name="Hugenholtz P."/>
            <person name="Klenk H.P."/>
            <person name="Kyrpides N.C."/>
        </authorList>
    </citation>
    <scope>NUCLEOTIDE SEQUENCE [LARGE SCALE GENOMIC DNA]</scope>
    <source>
        <strain evidence="3">ATCC 43766 / DSM 16922 / JCM 21250 / NBRC 16016 / NCTC 11634 / CL345/78</strain>
    </source>
</reference>
<organism evidence="2 3">
    <name type="scientific">Weeksella virosa (strain ATCC 43766 / DSM 16922 / JCM 21250 / CCUG 30538 / CDC 9751 / IAM 14551 / NBRC 16016 / NCTC 11634 / CL345/78)</name>
    <dbReference type="NCBI Taxonomy" id="865938"/>
    <lineage>
        <taxon>Bacteria</taxon>
        <taxon>Pseudomonadati</taxon>
        <taxon>Bacteroidota</taxon>
        <taxon>Flavobacteriia</taxon>
        <taxon>Flavobacteriales</taxon>
        <taxon>Weeksellaceae</taxon>
        <taxon>Weeksella</taxon>
    </lineage>
</organism>
<feature type="domain" description="Metallo-beta-lactamase" evidence="1">
    <location>
        <begin position="35"/>
        <end position="226"/>
    </location>
</feature>
<dbReference type="InterPro" id="IPR001279">
    <property type="entry name" value="Metallo-B-lactamas"/>
</dbReference>
<dbReference type="OrthoDB" id="9781189at2"/>
<dbReference type="PANTHER" id="PTHR42663:SF6">
    <property type="entry name" value="HYDROLASE C777.06C-RELATED"/>
    <property type="match status" value="1"/>
</dbReference>
<dbReference type="PANTHER" id="PTHR42663">
    <property type="entry name" value="HYDROLASE C777.06C-RELATED-RELATED"/>
    <property type="match status" value="1"/>
</dbReference>
<dbReference type="Gene3D" id="3.60.15.10">
    <property type="entry name" value="Ribonuclease Z/Hydroxyacylglutathione hydrolase-like"/>
    <property type="match status" value="1"/>
</dbReference>
<evidence type="ECO:0000313" key="2">
    <source>
        <dbReference type="EMBL" id="ADX68041.1"/>
    </source>
</evidence>
<dbReference type="EMBL" id="CP002455">
    <property type="protein sequence ID" value="ADX68041.1"/>
    <property type="molecule type" value="Genomic_DNA"/>
</dbReference>
<dbReference type="eggNOG" id="COG1235">
    <property type="taxonomic scope" value="Bacteria"/>
</dbReference>
<evidence type="ECO:0000259" key="1">
    <source>
        <dbReference type="SMART" id="SM00849"/>
    </source>
</evidence>
<protein>
    <submittedName>
        <fullName evidence="2">Beta-lactamase domain protein</fullName>
    </submittedName>
</protein>
<dbReference type="Proteomes" id="UP000008641">
    <property type="component" value="Chromosome"/>
</dbReference>
<reference evidence="3" key="2">
    <citation type="journal article" date="2011" name="Stand. Genomic Sci.">
        <title>Complete genome sequence of Weeksella virosa type strain (9751T).</title>
        <authorList>
            <person name="Lang E."/>
            <person name="Teshima H."/>
            <person name="Lucas S."/>
            <person name="Lapidus A."/>
            <person name="Hammon N."/>
            <person name="Deshpande S."/>
            <person name="Nolan M."/>
            <person name="Cheng J."/>
            <person name="Pitluck S."/>
            <person name="Liolios K."/>
            <person name="Pagani I."/>
            <person name="Mikhailova N."/>
            <person name="Ivanova N."/>
            <person name="Mavromatis K."/>
            <person name="Pati A."/>
            <person name="Tapia R."/>
            <person name="Han C."/>
            <person name="Goodwin L."/>
            <person name="Chen A."/>
            <person name="Palaniappan K."/>
            <person name="Land M."/>
            <person name="Hauser L."/>
            <person name="Chang Y."/>
            <person name="Jeffries C."/>
            <person name="Brambilla E."/>
            <person name="Kopitz M."/>
            <person name="Rohde M."/>
            <person name="Goker M."/>
            <person name="Tindall B."/>
            <person name="Detter J."/>
            <person name="Woyke T."/>
            <person name="Bristow J."/>
            <person name="Eisen J."/>
            <person name="Markowitz V."/>
            <person name="Hugenholtz P."/>
            <person name="Klenk H."/>
            <person name="Kyrpides N."/>
        </authorList>
    </citation>
    <scope>NUCLEOTIDE SEQUENCE [LARGE SCALE GENOMIC DNA]</scope>
    <source>
        <strain evidence="3">ATCC 43766 / DSM 16922 / JCM 21250 / NBRC 16016 / NCTC 11634 / CL345/78</strain>
    </source>
</reference>
<dbReference type="SMART" id="SM00849">
    <property type="entry name" value="Lactamase_B"/>
    <property type="match status" value="1"/>
</dbReference>
<dbReference type="AlphaFoldDB" id="F0NXX3"/>
<dbReference type="RefSeq" id="WP_013598431.1">
    <property type="nucleotide sequence ID" value="NC_015144.1"/>
</dbReference>
<name>F0NXX3_WEEVC</name>
<sequence length="256" mass="29355">MLKATFLGTGTSQGVPVIASDHPVNFSNDPRDKRLRSSFMVEKNETRVVVDCSPDFRYQMLRENVQNLDAIVFTHEHNDHVLGIDDTRPLIFKAKRDLPIYGLPRVLNQIRVRFPYIFDGTKYPGIPQVEEHAIGLEPFYINDIHIQPVEVMHGGLSILGYIFDKKIAYLTDVKSLPEKTLEKLENLDVLVLSALRQENPHHAHLLLADAIEITQKLQPKQTYFTHISVEMGFYEEVNSLLPKGMDLAYDKMQIFL</sequence>
<dbReference type="STRING" id="865938.Weevi_1337"/>
<proteinExistence type="predicted"/>
<dbReference type="HOGENOM" id="CLU_044538_2_1_10"/>
<dbReference type="Pfam" id="PF12706">
    <property type="entry name" value="Lactamase_B_2"/>
    <property type="match status" value="1"/>
</dbReference>
<keyword evidence="3" id="KW-1185">Reference proteome</keyword>
<gene>
    <name evidence="2" type="ordered locus">Weevi_1337</name>
</gene>
<dbReference type="CDD" id="cd16279">
    <property type="entry name" value="metallo-hydrolase-like_MBL-fold"/>
    <property type="match status" value="1"/>
</dbReference>
<dbReference type="InterPro" id="IPR036866">
    <property type="entry name" value="RibonucZ/Hydroxyglut_hydro"/>
</dbReference>
<dbReference type="KEGG" id="wvi:Weevi_1337"/>
<evidence type="ECO:0000313" key="3">
    <source>
        <dbReference type="Proteomes" id="UP000008641"/>
    </source>
</evidence>